<comment type="caution">
    <text evidence="2">The sequence shown here is derived from an EMBL/GenBank/DDBJ whole genome shotgun (WGS) entry which is preliminary data.</text>
</comment>
<proteinExistence type="predicted"/>
<keyword evidence="1" id="KW-0732">Signal</keyword>
<feature type="chain" id="PRO_5040933401" description="DUF3108 domain-containing protein" evidence="1">
    <location>
        <begin position="23"/>
        <end position="289"/>
    </location>
</feature>
<evidence type="ECO:0008006" key="4">
    <source>
        <dbReference type="Google" id="ProtNLM"/>
    </source>
</evidence>
<dbReference type="EMBL" id="JAIRBB010000020">
    <property type="protein sequence ID" value="MCG2432109.1"/>
    <property type="molecule type" value="Genomic_DNA"/>
</dbReference>
<evidence type="ECO:0000256" key="1">
    <source>
        <dbReference type="SAM" id="SignalP"/>
    </source>
</evidence>
<dbReference type="RefSeq" id="WP_237609177.1">
    <property type="nucleotide sequence ID" value="NZ_JAIRBB010000020.1"/>
</dbReference>
<sequence>MKIVLKALILLFILSCSNKQSSETKKNAIKIDTISYTYHGFNHHRKLELLSNKDFIRFESVASCFGDARIEKHFGKYELTDSTLTLNPEKVELTVYSSFPEEKDRKDTLQYGADSLKINTSFQIFEWKNKEYLLSEKYDSLRNYDFRNDYEKFAYYYNIGEEPNVSGKYLTRIKKDTTINIAWNINKIPKEYQNDFLKKPISVKIVDRKKIVEKDDYDPGSELVSWYIKIDKGKEDGIKKGFHFTTEDDEYFIDIDSVQSKVSFGKCYIYNMDEQYFRIGTEMRTKWKQ</sequence>
<feature type="signal peptide" evidence="1">
    <location>
        <begin position="1"/>
        <end position="22"/>
    </location>
</feature>
<protein>
    <recommendedName>
        <fullName evidence="4">DUF3108 domain-containing protein</fullName>
    </recommendedName>
</protein>
<organism evidence="2 3">
    <name type="scientific">Aequorivita xiaoshiensis</name>
    <dbReference type="NCBI Taxonomy" id="2874476"/>
    <lineage>
        <taxon>Bacteria</taxon>
        <taxon>Pseudomonadati</taxon>
        <taxon>Bacteroidota</taxon>
        <taxon>Flavobacteriia</taxon>
        <taxon>Flavobacteriales</taxon>
        <taxon>Flavobacteriaceae</taxon>
        <taxon>Aequorivita</taxon>
    </lineage>
</organism>
<accession>A0A9X1R4G7</accession>
<dbReference type="AlphaFoldDB" id="A0A9X1R4G7"/>
<keyword evidence="3" id="KW-1185">Reference proteome</keyword>
<gene>
    <name evidence="2" type="ORF">K8344_13360</name>
</gene>
<evidence type="ECO:0000313" key="2">
    <source>
        <dbReference type="EMBL" id="MCG2432109.1"/>
    </source>
</evidence>
<name>A0A9X1R4G7_9FLAO</name>
<evidence type="ECO:0000313" key="3">
    <source>
        <dbReference type="Proteomes" id="UP001139462"/>
    </source>
</evidence>
<reference evidence="2" key="1">
    <citation type="submission" date="2021-09" db="EMBL/GenBank/DDBJ databases">
        <title>Genome of Aequorivita sp. strain F64183.</title>
        <authorList>
            <person name="Wang Y."/>
        </authorList>
    </citation>
    <scope>NUCLEOTIDE SEQUENCE</scope>
    <source>
        <strain evidence="2">F64183</strain>
    </source>
</reference>
<dbReference type="Proteomes" id="UP001139462">
    <property type="component" value="Unassembled WGS sequence"/>
</dbReference>